<dbReference type="SUPFAM" id="SSF51556">
    <property type="entry name" value="Metallo-dependent hydrolases"/>
    <property type="match status" value="1"/>
</dbReference>
<accession>A0A9W9JZV8</accession>
<reference evidence="2" key="2">
    <citation type="journal article" date="2023" name="IMA Fungus">
        <title>Comparative genomic study of the Penicillium genus elucidates a diverse pangenome and 15 lateral gene transfer events.</title>
        <authorList>
            <person name="Petersen C."/>
            <person name="Sorensen T."/>
            <person name="Nielsen M.R."/>
            <person name="Sondergaard T.E."/>
            <person name="Sorensen J.L."/>
            <person name="Fitzpatrick D.A."/>
            <person name="Frisvad J.C."/>
            <person name="Nielsen K.L."/>
        </authorList>
    </citation>
    <scope>NUCLEOTIDE SEQUENCE</scope>
    <source>
        <strain evidence="2">IBT 30069</strain>
    </source>
</reference>
<dbReference type="OrthoDB" id="2135488at2759"/>
<dbReference type="PANTHER" id="PTHR35563:SF2">
    <property type="entry name" value="BARREL METAL-DEPENDENT HYDROLASE, PUTATIVE (AFU_ORTHOLOGUE AFUA_1G16240)-RELATED"/>
    <property type="match status" value="1"/>
</dbReference>
<comment type="caution">
    <text evidence="2">The sequence shown here is derived from an EMBL/GenBank/DDBJ whole genome shotgun (WGS) entry which is preliminary data.</text>
</comment>
<dbReference type="PANTHER" id="PTHR35563">
    <property type="entry name" value="BARREL METAL-DEPENDENT HYDROLASE, PUTATIVE (AFU_ORTHOLOGUE AFUA_1G16240)-RELATED"/>
    <property type="match status" value="1"/>
</dbReference>
<reference evidence="2" key="1">
    <citation type="submission" date="2022-11" db="EMBL/GenBank/DDBJ databases">
        <authorList>
            <person name="Petersen C."/>
        </authorList>
    </citation>
    <scope>NUCLEOTIDE SEQUENCE</scope>
    <source>
        <strain evidence="2">IBT 30069</strain>
    </source>
</reference>
<protein>
    <submittedName>
        <fullName evidence="2">Amidohydrolase 2</fullName>
    </submittedName>
</protein>
<evidence type="ECO:0000313" key="2">
    <source>
        <dbReference type="EMBL" id="KAJ5088019.1"/>
    </source>
</evidence>
<dbReference type="InterPro" id="IPR006680">
    <property type="entry name" value="Amidohydro-rel"/>
</dbReference>
<dbReference type="Pfam" id="PF04909">
    <property type="entry name" value="Amidohydro_2"/>
    <property type="match status" value="1"/>
</dbReference>
<evidence type="ECO:0000259" key="1">
    <source>
        <dbReference type="Pfam" id="PF04909"/>
    </source>
</evidence>
<evidence type="ECO:0000313" key="3">
    <source>
        <dbReference type="Proteomes" id="UP001149165"/>
    </source>
</evidence>
<sequence length="321" mass="35981">MASQTITINGNNPNIQPFLLRKAFDTHVHVFDPRLGPYATGRAYTPEDAPLESLIAFNQRLSKDPNENTIILVQPSPYKNDCSVMLQCLRKLKTQNVNAFGIAVLNLDVTTDAELKGMHGLGVRGIRLNLQADGKEVSVENLVSALQRTADRIRYLPGWIIQLFVPGWSWDCLHDTIRDLPVRVIADHLGGMLGPSKLPSTLQLNPTSQPGFKSLLSLAKQGRIFVKISGLYRMSNEMSMNFSDLQSIVQSFATEIPDQIIWGSDWPHTGDGHSRLNKSLEMKEPFRIINNSGILEQLREWMGDDVYSKMLVENPIGLYQN</sequence>
<dbReference type="InterPro" id="IPR032466">
    <property type="entry name" value="Metal_Hydrolase"/>
</dbReference>
<dbReference type="AlphaFoldDB" id="A0A9W9JZV8"/>
<dbReference type="GO" id="GO:0016787">
    <property type="term" value="F:hydrolase activity"/>
    <property type="evidence" value="ECO:0007669"/>
    <property type="project" value="InterPro"/>
</dbReference>
<name>A0A9W9JZV8_9EURO</name>
<gene>
    <name evidence="2" type="ORF">N7456_011635</name>
</gene>
<dbReference type="Gene3D" id="3.20.20.140">
    <property type="entry name" value="Metal-dependent hydrolases"/>
    <property type="match status" value="1"/>
</dbReference>
<keyword evidence="3" id="KW-1185">Reference proteome</keyword>
<dbReference type="Proteomes" id="UP001149165">
    <property type="component" value="Unassembled WGS sequence"/>
</dbReference>
<organism evidence="2 3">
    <name type="scientific">Penicillium angulare</name>
    <dbReference type="NCBI Taxonomy" id="116970"/>
    <lineage>
        <taxon>Eukaryota</taxon>
        <taxon>Fungi</taxon>
        <taxon>Dikarya</taxon>
        <taxon>Ascomycota</taxon>
        <taxon>Pezizomycotina</taxon>
        <taxon>Eurotiomycetes</taxon>
        <taxon>Eurotiomycetidae</taxon>
        <taxon>Eurotiales</taxon>
        <taxon>Aspergillaceae</taxon>
        <taxon>Penicillium</taxon>
    </lineage>
</organism>
<feature type="domain" description="Amidohydrolase-related" evidence="1">
    <location>
        <begin position="25"/>
        <end position="275"/>
    </location>
</feature>
<dbReference type="InterPro" id="IPR052358">
    <property type="entry name" value="Aro_Compnd_Degr_Hydrolases"/>
</dbReference>
<proteinExistence type="predicted"/>
<dbReference type="EMBL" id="JAPQKH010000007">
    <property type="protein sequence ID" value="KAJ5088019.1"/>
    <property type="molecule type" value="Genomic_DNA"/>
</dbReference>